<keyword evidence="1" id="KW-0479">Metal-binding</keyword>
<dbReference type="CDD" id="cd00067">
    <property type="entry name" value="GAL4"/>
    <property type="match status" value="1"/>
</dbReference>
<keyword evidence="6" id="KW-1185">Reference proteome</keyword>
<sequence length="599" mass="67163">MTLLTGFTPLFVSSSLTPFSIIDQFPTESIDQSIMPRKEVLERRAAGKTRKIARRACDVCRSRRIQCLFSADSSAACLRCLRHDVPCTFLTSRKPRGPPSRHIAEAKQRAALSSPPLSHPDQQPLPLPLPLPIGPIGIAHFLPEPVFLTVIDDFLFRVYPLVPFIHLPRFKAQLASRDFETDPAFFRLCVALCAITVASLPRNLSSYGIVGYHDAAQVVERASHLITCSYMATSPSWQDQPSFERLRVTILTAVAFLYAGRNHAGYVWFNEAVPCCRDLELYKRDAYKGLDIVDTELRKRVFWLLFIAQVHSRVNDLIPPCGLHFCPRQTDWEFLLPKELSDEELCGESAHSARGTPLISGYVALVKLYLSVLDHLDEFFPSTSAPHILSHGGVVARVLPRVESYSNQVQILSAFPMLDSLLQVIQRLNTVVDQLPEPLSLPLGGREVRRSDDHPAAVFQQNHPFHSMSANLYMTAIYLQSVMLEVCLDRWQNRSRELAREGEGYYVPIDEAVSAHLWSIKASIGEMLVGVLTCLSGPDLESNGQSMIVKLRQVASTFLYPDGNSKDPNFNFINSFVSRQCLDKALSVLIEIDYLVAKN</sequence>
<dbReference type="GO" id="GO:0008270">
    <property type="term" value="F:zinc ion binding"/>
    <property type="evidence" value="ECO:0007669"/>
    <property type="project" value="InterPro"/>
</dbReference>
<feature type="region of interest" description="Disordered" evidence="3">
    <location>
        <begin position="94"/>
        <end position="122"/>
    </location>
</feature>
<dbReference type="SMART" id="SM00066">
    <property type="entry name" value="GAL4"/>
    <property type="match status" value="1"/>
</dbReference>
<evidence type="ECO:0000259" key="4">
    <source>
        <dbReference type="PROSITE" id="PS50048"/>
    </source>
</evidence>
<evidence type="ECO:0000313" key="5">
    <source>
        <dbReference type="EMBL" id="KAH7232654.1"/>
    </source>
</evidence>
<organism evidence="5 6">
    <name type="scientific">Fusarium solani</name>
    <name type="common">Filamentous fungus</name>
    <dbReference type="NCBI Taxonomy" id="169388"/>
    <lineage>
        <taxon>Eukaryota</taxon>
        <taxon>Fungi</taxon>
        <taxon>Dikarya</taxon>
        <taxon>Ascomycota</taxon>
        <taxon>Pezizomycotina</taxon>
        <taxon>Sordariomycetes</taxon>
        <taxon>Hypocreomycetidae</taxon>
        <taxon>Hypocreales</taxon>
        <taxon>Nectriaceae</taxon>
        <taxon>Fusarium</taxon>
        <taxon>Fusarium solani species complex</taxon>
    </lineage>
</organism>
<dbReference type="AlphaFoldDB" id="A0A9P9G3Y6"/>
<proteinExistence type="predicted"/>
<dbReference type="EMBL" id="JAGTJS010000028">
    <property type="protein sequence ID" value="KAH7232654.1"/>
    <property type="molecule type" value="Genomic_DNA"/>
</dbReference>
<dbReference type="Pfam" id="PF00172">
    <property type="entry name" value="Zn_clus"/>
    <property type="match status" value="1"/>
</dbReference>
<dbReference type="PROSITE" id="PS00463">
    <property type="entry name" value="ZN2_CY6_FUNGAL_1"/>
    <property type="match status" value="1"/>
</dbReference>
<dbReference type="GO" id="GO:0003677">
    <property type="term" value="F:DNA binding"/>
    <property type="evidence" value="ECO:0007669"/>
    <property type="project" value="InterPro"/>
</dbReference>
<dbReference type="Gene3D" id="4.10.240.10">
    <property type="entry name" value="Zn(2)-C6 fungal-type DNA-binding domain"/>
    <property type="match status" value="1"/>
</dbReference>
<gene>
    <name evidence="5" type="ORF">B0J15DRAFT_505136</name>
</gene>
<keyword evidence="2" id="KW-0539">Nucleus</keyword>
<dbReference type="PROSITE" id="PS50048">
    <property type="entry name" value="ZN2_CY6_FUNGAL_2"/>
    <property type="match status" value="1"/>
</dbReference>
<dbReference type="InterPro" id="IPR036864">
    <property type="entry name" value="Zn2-C6_fun-type_DNA-bd_sf"/>
</dbReference>
<dbReference type="InterPro" id="IPR001138">
    <property type="entry name" value="Zn2Cys6_DnaBD"/>
</dbReference>
<dbReference type="Pfam" id="PF04082">
    <property type="entry name" value="Fungal_trans"/>
    <property type="match status" value="1"/>
</dbReference>
<evidence type="ECO:0000256" key="2">
    <source>
        <dbReference type="ARBA" id="ARBA00023242"/>
    </source>
</evidence>
<feature type="compositionally biased region" description="Low complexity" evidence="3">
    <location>
        <begin position="112"/>
        <end position="122"/>
    </location>
</feature>
<evidence type="ECO:0000256" key="1">
    <source>
        <dbReference type="ARBA" id="ARBA00022723"/>
    </source>
</evidence>
<dbReference type="GO" id="GO:0006351">
    <property type="term" value="P:DNA-templated transcription"/>
    <property type="evidence" value="ECO:0007669"/>
    <property type="project" value="InterPro"/>
</dbReference>
<dbReference type="CDD" id="cd12148">
    <property type="entry name" value="fungal_TF_MHR"/>
    <property type="match status" value="1"/>
</dbReference>
<dbReference type="PANTHER" id="PTHR31668:SF30">
    <property type="entry name" value="ZN(II)2CYS6 TRANSCRIPTION FACTOR (EUROFUNG)"/>
    <property type="match status" value="1"/>
</dbReference>
<dbReference type="Proteomes" id="UP000736672">
    <property type="component" value="Unassembled WGS sequence"/>
</dbReference>
<dbReference type="InterPro" id="IPR050797">
    <property type="entry name" value="Carb_Metab_Trans_Reg"/>
</dbReference>
<evidence type="ECO:0000313" key="6">
    <source>
        <dbReference type="Proteomes" id="UP000736672"/>
    </source>
</evidence>
<reference evidence="5" key="1">
    <citation type="journal article" date="2021" name="Nat. Commun.">
        <title>Genetic determinants of endophytism in the Arabidopsis root mycobiome.</title>
        <authorList>
            <person name="Mesny F."/>
            <person name="Miyauchi S."/>
            <person name="Thiergart T."/>
            <person name="Pickel B."/>
            <person name="Atanasova L."/>
            <person name="Karlsson M."/>
            <person name="Huettel B."/>
            <person name="Barry K.W."/>
            <person name="Haridas S."/>
            <person name="Chen C."/>
            <person name="Bauer D."/>
            <person name="Andreopoulos W."/>
            <person name="Pangilinan J."/>
            <person name="LaButti K."/>
            <person name="Riley R."/>
            <person name="Lipzen A."/>
            <person name="Clum A."/>
            <person name="Drula E."/>
            <person name="Henrissat B."/>
            <person name="Kohler A."/>
            <person name="Grigoriev I.V."/>
            <person name="Martin F.M."/>
            <person name="Hacquard S."/>
        </authorList>
    </citation>
    <scope>NUCLEOTIDE SEQUENCE</scope>
    <source>
        <strain evidence="5">FSSC 5 MPI-SDFR-AT-0091</strain>
    </source>
</reference>
<dbReference type="PANTHER" id="PTHR31668">
    <property type="entry name" value="GLUCOSE TRANSPORT TRANSCRIPTION REGULATOR RGT1-RELATED-RELATED"/>
    <property type="match status" value="1"/>
</dbReference>
<dbReference type="OrthoDB" id="39175at2759"/>
<dbReference type="GO" id="GO:0000981">
    <property type="term" value="F:DNA-binding transcription factor activity, RNA polymerase II-specific"/>
    <property type="evidence" value="ECO:0007669"/>
    <property type="project" value="InterPro"/>
</dbReference>
<dbReference type="InterPro" id="IPR007219">
    <property type="entry name" value="XnlR_reg_dom"/>
</dbReference>
<dbReference type="SUPFAM" id="SSF57701">
    <property type="entry name" value="Zn2/Cys6 DNA-binding domain"/>
    <property type="match status" value="1"/>
</dbReference>
<evidence type="ECO:0000256" key="3">
    <source>
        <dbReference type="SAM" id="MobiDB-lite"/>
    </source>
</evidence>
<comment type="caution">
    <text evidence="5">The sequence shown here is derived from an EMBL/GenBank/DDBJ whole genome shotgun (WGS) entry which is preliminary data.</text>
</comment>
<protein>
    <recommendedName>
        <fullName evidence="4">Zn(2)-C6 fungal-type domain-containing protein</fullName>
    </recommendedName>
</protein>
<feature type="domain" description="Zn(2)-C6 fungal-type" evidence="4">
    <location>
        <begin position="56"/>
        <end position="89"/>
    </location>
</feature>
<accession>A0A9P9G3Y6</accession>
<name>A0A9P9G3Y6_FUSSL</name>